<accession>A0A9D1K4F2</accession>
<dbReference type="AlphaFoldDB" id="A0A9D1K4F2"/>
<dbReference type="PROSITE" id="PS51272">
    <property type="entry name" value="SLH"/>
    <property type="match status" value="3"/>
</dbReference>
<proteinExistence type="predicted"/>
<dbReference type="Pfam" id="PF00395">
    <property type="entry name" value="SLH"/>
    <property type="match status" value="3"/>
</dbReference>
<evidence type="ECO:0000313" key="3">
    <source>
        <dbReference type="EMBL" id="HIS83920.1"/>
    </source>
</evidence>
<reference evidence="3" key="1">
    <citation type="submission" date="2020-10" db="EMBL/GenBank/DDBJ databases">
        <authorList>
            <person name="Gilroy R."/>
        </authorList>
    </citation>
    <scope>NUCLEOTIDE SEQUENCE</scope>
    <source>
        <strain evidence="3">CHK152-2994</strain>
    </source>
</reference>
<name>A0A9D1K4F2_9BACT</name>
<gene>
    <name evidence="3" type="ORF">IAD41_09985</name>
</gene>
<feature type="domain" description="SLH" evidence="2">
    <location>
        <begin position="148"/>
        <end position="212"/>
    </location>
</feature>
<feature type="domain" description="SLH" evidence="2">
    <location>
        <begin position="85"/>
        <end position="146"/>
    </location>
</feature>
<feature type="signal peptide" evidence="1">
    <location>
        <begin position="1"/>
        <end position="23"/>
    </location>
</feature>
<organism evidence="3 4">
    <name type="scientific">Candidatus Scatenecus faecavium</name>
    <dbReference type="NCBI Taxonomy" id="2840915"/>
    <lineage>
        <taxon>Bacteria</taxon>
        <taxon>Candidatus Scatenecus</taxon>
    </lineage>
</organism>
<feature type="chain" id="PRO_5039344638" evidence="1">
    <location>
        <begin position="24"/>
        <end position="423"/>
    </location>
</feature>
<dbReference type="InterPro" id="IPR042217">
    <property type="entry name" value="T4SS_VirB10/TrbI"/>
</dbReference>
<dbReference type="Proteomes" id="UP000824139">
    <property type="component" value="Unassembled WGS sequence"/>
</dbReference>
<protein>
    <submittedName>
        <fullName evidence="3">S-layer homology domain-containing protein</fullName>
    </submittedName>
</protein>
<evidence type="ECO:0000259" key="2">
    <source>
        <dbReference type="PROSITE" id="PS51272"/>
    </source>
</evidence>
<feature type="domain" description="SLH" evidence="2">
    <location>
        <begin position="23"/>
        <end position="84"/>
    </location>
</feature>
<keyword evidence="1" id="KW-0732">Signal</keyword>
<sequence>MKKLFASLMAFCLTAFCAIPAFSAAKIADVSADYWANKEIVDVVSNDIMKLDENSNFNPEGKVSRICFVKSLLKLLSNDNLNVSIKNSFSDVADNDKNYADILRSQQLGIVYGYPDGTFKASKLMTRAETQSVISHITKDKVSDTSALTSFVDYKAVPCWAKPVYAKTLEYGIYVNYPNENELRPNDILTRAEAAVLLSRLKAKLDLVKNQYKGEAIEHLKVKKNAPNNEVYVMEKANIVKEGNVLQIAFTDKFKSEASATGEAVYFVNEEPIYTEEGTLIIPANSKFNGTVLGIQKEKWFNKNARVYVQINEIVTPDGDKTAINAKPFYKNYELKEGPWMTAGKLLLYTAGGTAVGTGAGVGFAFIPSPAKIGTGVAIGTPIGAAVGLVTGLVTPGLKYHAKSGEEIYVILLEDAAVARQAL</sequence>
<dbReference type="Gene3D" id="2.40.128.260">
    <property type="entry name" value="Type IV secretion system, VirB10/TraB/TrbI"/>
    <property type="match status" value="1"/>
</dbReference>
<dbReference type="InterPro" id="IPR001119">
    <property type="entry name" value="SLH_dom"/>
</dbReference>
<comment type="caution">
    <text evidence="3">The sequence shown here is derived from an EMBL/GenBank/DDBJ whole genome shotgun (WGS) entry which is preliminary data.</text>
</comment>
<evidence type="ECO:0000256" key="1">
    <source>
        <dbReference type="SAM" id="SignalP"/>
    </source>
</evidence>
<dbReference type="EMBL" id="DVJO01000219">
    <property type="protein sequence ID" value="HIS83920.1"/>
    <property type="molecule type" value="Genomic_DNA"/>
</dbReference>
<reference evidence="3" key="2">
    <citation type="journal article" date="2021" name="PeerJ">
        <title>Extensive microbial diversity within the chicken gut microbiome revealed by metagenomics and culture.</title>
        <authorList>
            <person name="Gilroy R."/>
            <person name="Ravi A."/>
            <person name="Getino M."/>
            <person name="Pursley I."/>
            <person name="Horton D.L."/>
            <person name="Alikhan N.F."/>
            <person name="Baker D."/>
            <person name="Gharbi K."/>
            <person name="Hall N."/>
            <person name="Watson M."/>
            <person name="Adriaenssens E.M."/>
            <person name="Foster-Nyarko E."/>
            <person name="Jarju S."/>
            <person name="Secka A."/>
            <person name="Antonio M."/>
            <person name="Oren A."/>
            <person name="Chaudhuri R.R."/>
            <person name="La Ragione R."/>
            <person name="Hildebrand F."/>
            <person name="Pallen M.J."/>
        </authorList>
    </citation>
    <scope>NUCLEOTIDE SEQUENCE</scope>
    <source>
        <strain evidence="3">CHK152-2994</strain>
    </source>
</reference>
<evidence type="ECO:0000313" key="4">
    <source>
        <dbReference type="Proteomes" id="UP000824139"/>
    </source>
</evidence>